<dbReference type="Gene3D" id="3.40.462.20">
    <property type="match status" value="1"/>
</dbReference>
<evidence type="ECO:0000313" key="8">
    <source>
        <dbReference type="Proteomes" id="UP000277580"/>
    </source>
</evidence>
<dbReference type="InterPro" id="IPR050416">
    <property type="entry name" value="FAD-linked_Oxidoreductase"/>
</dbReference>
<dbReference type="InterPro" id="IPR036318">
    <property type="entry name" value="FAD-bd_PCMH-like_sf"/>
</dbReference>
<dbReference type="PROSITE" id="PS51387">
    <property type="entry name" value="FAD_PCMH"/>
    <property type="match status" value="1"/>
</dbReference>
<gene>
    <name evidence="7" type="ORF">P167DRAFT_514343</name>
</gene>
<sequence>MRSMTNSTQFEEMTIRYSRTSVPDISAFISVGTPEDVGVIIRYANSHSREILAGNRRHAWSRTLARTRNAIMIDISTLKNITVDTEANTVTVGGGVSVGDVMPALQAVGKETTTGTCNCVGFLGASLGGGHGRLQGRHGLMADNILSVRLTTATGEVITVSDTSHPDLFWALRGAGHNFGIITEATYKIYDAANGGMQYTTNKVYDTVHMTEMFEAMNNFKVPADYSALLNVLMDTNSSTPRMVLNFVSSEPEATAKAQFASVFGHIPYISAIEAVLPWASVNGRGLTGTGDFACGNRARKRIAGVATTRYNTTAILEVFEKYKKFAARPGAGAARMIFESYSVKGVQKVDPDSTAYPWRAETGVVLMNAGYTDDARADEAEDWLFEAMAIMHASSGFPRPALYMNYASGTEGFGAMYGYDEWRQEKLKKLKKEWDPHCVFSWFNPIPIDCQR</sequence>
<dbReference type="InParanoid" id="A0A3N4KE99"/>
<keyword evidence="3" id="KW-0285">Flavoprotein</keyword>
<evidence type="ECO:0000259" key="6">
    <source>
        <dbReference type="PROSITE" id="PS51387"/>
    </source>
</evidence>
<dbReference type="SUPFAM" id="SSF56176">
    <property type="entry name" value="FAD-binding/transporter-associated domain-like"/>
    <property type="match status" value="1"/>
</dbReference>
<dbReference type="AlphaFoldDB" id="A0A3N4KE99"/>
<keyword evidence="8" id="KW-1185">Reference proteome</keyword>
<evidence type="ECO:0000256" key="2">
    <source>
        <dbReference type="ARBA" id="ARBA00005466"/>
    </source>
</evidence>
<evidence type="ECO:0000313" key="7">
    <source>
        <dbReference type="EMBL" id="RPB06711.1"/>
    </source>
</evidence>
<evidence type="ECO:0000256" key="1">
    <source>
        <dbReference type="ARBA" id="ARBA00001974"/>
    </source>
</evidence>
<dbReference type="InterPro" id="IPR006094">
    <property type="entry name" value="Oxid_FAD_bind_N"/>
</dbReference>
<dbReference type="InterPro" id="IPR016169">
    <property type="entry name" value="FAD-bd_PCMH_sub2"/>
</dbReference>
<accession>A0A3N4KE99</accession>
<dbReference type="PANTHER" id="PTHR42973">
    <property type="entry name" value="BINDING OXIDOREDUCTASE, PUTATIVE (AFU_ORTHOLOGUE AFUA_1G17690)-RELATED"/>
    <property type="match status" value="1"/>
</dbReference>
<reference evidence="7 8" key="1">
    <citation type="journal article" date="2018" name="Nat. Ecol. Evol.">
        <title>Pezizomycetes genomes reveal the molecular basis of ectomycorrhizal truffle lifestyle.</title>
        <authorList>
            <person name="Murat C."/>
            <person name="Payen T."/>
            <person name="Noel B."/>
            <person name="Kuo A."/>
            <person name="Morin E."/>
            <person name="Chen J."/>
            <person name="Kohler A."/>
            <person name="Krizsan K."/>
            <person name="Balestrini R."/>
            <person name="Da Silva C."/>
            <person name="Montanini B."/>
            <person name="Hainaut M."/>
            <person name="Levati E."/>
            <person name="Barry K.W."/>
            <person name="Belfiori B."/>
            <person name="Cichocki N."/>
            <person name="Clum A."/>
            <person name="Dockter R.B."/>
            <person name="Fauchery L."/>
            <person name="Guy J."/>
            <person name="Iotti M."/>
            <person name="Le Tacon F."/>
            <person name="Lindquist E.A."/>
            <person name="Lipzen A."/>
            <person name="Malagnac F."/>
            <person name="Mello A."/>
            <person name="Molinier V."/>
            <person name="Miyauchi S."/>
            <person name="Poulain J."/>
            <person name="Riccioni C."/>
            <person name="Rubini A."/>
            <person name="Sitrit Y."/>
            <person name="Splivallo R."/>
            <person name="Traeger S."/>
            <person name="Wang M."/>
            <person name="Zifcakova L."/>
            <person name="Wipf D."/>
            <person name="Zambonelli A."/>
            <person name="Paolocci F."/>
            <person name="Nowrousian M."/>
            <person name="Ottonello S."/>
            <person name="Baldrian P."/>
            <person name="Spatafora J.W."/>
            <person name="Henrissat B."/>
            <person name="Nagy L.G."/>
            <person name="Aury J.M."/>
            <person name="Wincker P."/>
            <person name="Grigoriev I.V."/>
            <person name="Bonfante P."/>
            <person name="Martin F.M."/>
        </authorList>
    </citation>
    <scope>NUCLEOTIDE SEQUENCE [LARGE SCALE GENOMIC DNA]</scope>
    <source>
        <strain evidence="7 8">CCBAS932</strain>
    </source>
</reference>
<comment type="cofactor">
    <cofactor evidence="1">
        <name>FAD</name>
        <dbReference type="ChEBI" id="CHEBI:57692"/>
    </cofactor>
</comment>
<dbReference type="STRING" id="1392247.A0A3N4KE99"/>
<comment type="similarity">
    <text evidence="2">Belongs to the oxygen-dependent FAD-linked oxidoreductase family.</text>
</comment>
<feature type="domain" description="FAD-binding PCMH-type" evidence="6">
    <location>
        <begin position="21"/>
        <end position="192"/>
    </location>
</feature>
<dbReference type="OrthoDB" id="9996127at2759"/>
<dbReference type="GO" id="GO:0016491">
    <property type="term" value="F:oxidoreductase activity"/>
    <property type="evidence" value="ECO:0007669"/>
    <property type="project" value="UniProtKB-KW"/>
</dbReference>
<evidence type="ECO:0000256" key="3">
    <source>
        <dbReference type="ARBA" id="ARBA00022630"/>
    </source>
</evidence>
<evidence type="ECO:0000256" key="4">
    <source>
        <dbReference type="ARBA" id="ARBA00022827"/>
    </source>
</evidence>
<dbReference type="InterPro" id="IPR016166">
    <property type="entry name" value="FAD-bd_PCMH"/>
</dbReference>
<evidence type="ECO:0000256" key="5">
    <source>
        <dbReference type="ARBA" id="ARBA00023002"/>
    </source>
</evidence>
<dbReference type="EMBL" id="ML119232">
    <property type="protein sequence ID" value="RPB06711.1"/>
    <property type="molecule type" value="Genomic_DNA"/>
</dbReference>
<dbReference type="PANTHER" id="PTHR42973:SF9">
    <property type="entry name" value="FAD-BINDING PCMH-TYPE DOMAIN-CONTAINING PROTEIN-RELATED"/>
    <property type="match status" value="1"/>
</dbReference>
<keyword evidence="5" id="KW-0560">Oxidoreductase</keyword>
<protein>
    <submittedName>
        <fullName evidence="7">FAD-binding domain-containing protein</fullName>
    </submittedName>
</protein>
<organism evidence="7 8">
    <name type="scientific">Morchella conica CCBAS932</name>
    <dbReference type="NCBI Taxonomy" id="1392247"/>
    <lineage>
        <taxon>Eukaryota</taxon>
        <taxon>Fungi</taxon>
        <taxon>Dikarya</taxon>
        <taxon>Ascomycota</taxon>
        <taxon>Pezizomycotina</taxon>
        <taxon>Pezizomycetes</taxon>
        <taxon>Pezizales</taxon>
        <taxon>Morchellaceae</taxon>
        <taxon>Morchella</taxon>
    </lineage>
</organism>
<name>A0A3N4KE99_9PEZI</name>
<keyword evidence="4" id="KW-0274">FAD</keyword>
<dbReference type="Gene3D" id="3.30.465.10">
    <property type="match status" value="1"/>
</dbReference>
<proteinExistence type="inferred from homology"/>
<dbReference type="GO" id="GO:0071949">
    <property type="term" value="F:FAD binding"/>
    <property type="evidence" value="ECO:0007669"/>
    <property type="project" value="InterPro"/>
</dbReference>
<dbReference type="Pfam" id="PF01565">
    <property type="entry name" value="FAD_binding_4"/>
    <property type="match status" value="1"/>
</dbReference>
<dbReference type="Proteomes" id="UP000277580">
    <property type="component" value="Unassembled WGS sequence"/>
</dbReference>